<dbReference type="RefSeq" id="WP_133605842.1">
    <property type="nucleotide sequence ID" value="NZ_SNXW01000001.1"/>
</dbReference>
<evidence type="ECO:0000313" key="7">
    <source>
        <dbReference type="Proteomes" id="UP000294593"/>
    </source>
</evidence>
<dbReference type="PANTHER" id="PTHR24305">
    <property type="entry name" value="CYTOCHROME P450"/>
    <property type="match status" value="1"/>
</dbReference>
<evidence type="ECO:0000313" key="6">
    <source>
        <dbReference type="EMBL" id="TDP88203.1"/>
    </source>
</evidence>
<dbReference type="InterPro" id="IPR036396">
    <property type="entry name" value="Cyt_P450_sf"/>
</dbReference>
<dbReference type="InterPro" id="IPR017972">
    <property type="entry name" value="Cyt_P450_CS"/>
</dbReference>
<protein>
    <submittedName>
        <fullName evidence="6">Cytochrome P450</fullName>
    </submittedName>
</protein>
<feature type="binding site" description="axial binding residue" evidence="3">
    <location>
        <position position="441"/>
    </location>
    <ligand>
        <name>heme</name>
        <dbReference type="ChEBI" id="CHEBI:30413"/>
    </ligand>
    <ligandPart>
        <name>Fe</name>
        <dbReference type="ChEBI" id="CHEBI:18248"/>
    </ligandPart>
</feature>
<dbReference type="EMBL" id="SNXW01000001">
    <property type="protein sequence ID" value="TDP88203.1"/>
    <property type="molecule type" value="Genomic_DNA"/>
</dbReference>
<dbReference type="InterPro" id="IPR002401">
    <property type="entry name" value="Cyt_P450_E_grp-I"/>
</dbReference>
<dbReference type="GO" id="GO:0005506">
    <property type="term" value="F:iron ion binding"/>
    <property type="evidence" value="ECO:0007669"/>
    <property type="project" value="InterPro"/>
</dbReference>
<dbReference type="Pfam" id="PF00067">
    <property type="entry name" value="p450"/>
    <property type="match status" value="1"/>
</dbReference>
<dbReference type="Proteomes" id="UP000294593">
    <property type="component" value="Unassembled WGS sequence"/>
</dbReference>
<proteinExistence type="inferred from homology"/>
<keyword evidence="7" id="KW-1185">Reference proteome</keyword>
<comment type="cofactor">
    <cofactor evidence="1 3">
        <name>heme</name>
        <dbReference type="ChEBI" id="CHEBI:30413"/>
    </cofactor>
</comment>
<feature type="region of interest" description="Disordered" evidence="5">
    <location>
        <begin position="1"/>
        <end position="29"/>
    </location>
</feature>
<keyword evidence="3 4" id="KW-0349">Heme</keyword>
<comment type="similarity">
    <text evidence="2 4">Belongs to the cytochrome P450 family.</text>
</comment>
<name>A0A4R6RNC6_9BURK</name>
<evidence type="ECO:0000256" key="4">
    <source>
        <dbReference type="RuleBase" id="RU000461"/>
    </source>
</evidence>
<comment type="caution">
    <text evidence="6">The sequence shown here is derived from an EMBL/GenBank/DDBJ whole genome shotgun (WGS) entry which is preliminary data.</text>
</comment>
<dbReference type="SUPFAM" id="SSF48264">
    <property type="entry name" value="Cytochrome P450"/>
    <property type="match status" value="1"/>
</dbReference>
<keyword evidence="3 4" id="KW-0408">Iron</keyword>
<keyword evidence="3 4" id="KW-0479">Metal-binding</keyword>
<dbReference type="PRINTS" id="PR00463">
    <property type="entry name" value="EP450I"/>
</dbReference>
<keyword evidence="4" id="KW-0503">Monooxygenase</keyword>
<accession>A0A4R6RNC6</accession>
<dbReference type="PANTHER" id="PTHR24305:SF166">
    <property type="entry name" value="CYTOCHROME P450 12A4, MITOCHONDRIAL-RELATED"/>
    <property type="match status" value="1"/>
</dbReference>
<evidence type="ECO:0000256" key="5">
    <source>
        <dbReference type="SAM" id="MobiDB-lite"/>
    </source>
</evidence>
<evidence type="ECO:0000256" key="2">
    <source>
        <dbReference type="ARBA" id="ARBA00010617"/>
    </source>
</evidence>
<dbReference type="PRINTS" id="PR00385">
    <property type="entry name" value="P450"/>
</dbReference>
<keyword evidence="4" id="KW-0560">Oxidoreductase</keyword>
<reference evidence="6 7" key="1">
    <citation type="submission" date="2019-03" db="EMBL/GenBank/DDBJ databases">
        <title>Genomic Encyclopedia of Type Strains, Phase IV (KMG-IV): sequencing the most valuable type-strain genomes for metagenomic binning, comparative biology and taxonomic classification.</title>
        <authorList>
            <person name="Goeker M."/>
        </authorList>
    </citation>
    <scope>NUCLEOTIDE SEQUENCE [LARGE SCALE GENOMIC DNA]</scope>
    <source>
        <strain evidence="6 7">DSM 11901</strain>
    </source>
</reference>
<dbReference type="AlphaFoldDB" id="A0A4R6RNC6"/>
<sequence>MKHATLEAPESAAVSTQAPPRRFSDLPGPPPWPVVGNALQVSLHRMHQNMEDWVKVHGPLMQVRLAGFHVMVVADTDLIGQLLRERPETFRRPSRMQAIMREMGIPDGVFVAEGEHWARQRRMVMASFAPQQVRTYFPALLNVAHCLRARWLHTADQATEGAQDIDLQADLMRFTVDAISGLAFGVDVNTLQSNDDVIQRHLDKIFPTIWRRAHALVPYWQVVKLPRDRALDESMRLVNGAIRDFMAQARVRLQAPERRAAPQNLLEAMLVAADAPDSGMSDEDVAGNVFTMLLAGEDTTATSLSWMIEQLWRNPVALARAREEIDRLLATPEGPLPMAQWTPEHLAQLDWLEACIHESMRLKPVGPFNLVEALKDTEVAGVPIRAGTPVLLVMRHDTVRDEVFPQAERFLPERWLPEAEHLAPASAKRVSMPFGAGPRICPGRFLAMLEIKLAAAMLLQTFDIAAVDTPDGRPAQEHMALTMVPVGLKMRVRRRTAA</sequence>
<dbReference type="PROSITE" id="PS00086">
    <property type="entry name" value="CYTOCHROME_P450"/>
    <property type="match status" value="1"/>
</dbReference>
<organism evidence="6 7">
    <name type="scientific">Aquabacterium commune</name>
    <dbReference type="NCBI Taxonomy" id="70586"/>
    <lineage>
        <taxon>Bacteria</taxon>
        <taxon>Pseudomonadati</taxon>
        <taxon>Pseudomonadota</taxon>
        <taxon>Betaproteobacteria</taxon>
        <taxon>Burkholderiales</taxon>
        <taxon>Aquabacterium</taxon>
    </lineage>
</organism>
<evidence type="ECO:0000256" key="3">
    <source>
        <dbReference type="PIRSR" id="PIRSR602401-1"/>
    </source>
</evidence>
<dbReference type="Gene3D" id="1.10.630.10">
    <property type="entry name" value="Cytochrome P450"/>
    <property type="match status" value="1"/>
</dbReference>
<dbReference type="InterPro" id="IPR001128">
    <property type="entry name" value="Cyt_P450"/>
</dbReference>
<dbReference type="GO" id="GO:0020037">
    <property type="term" value="F:heme binding"/>
    <property type="evidence" value="ECO:0007669"/>
    <property type="project" value="InterPro"/>
</dbReference>
<dbReference type="GO" id="GO:0016705">
    <property type="term" value="F:oxidoreductase activity, acting on paired donors, with incorporation or reduction of molecular oxygen"/>
    <property type="evidence" value="ECO:0007669"/>
    <property type="project" value="InterPro"/>
</dbReference>
<evidence type="ECO:0000256" key="1">
    <source>
        <dbReference type="ARBA" id="ARBA00001971"/>
    </source>
</evidence>
<gene>
    <name evidence="6" type="ORF">EV672_101348</name>
</gene>
<dbReference type="OrthoDB" id="9764248at2"/>
<dbReference type="GO" id="GO:0004497">
    <property type="term" value="F:monooxygenase activity"/>
    <property type="evidence" value="ECO:0007669"/>
    <property type="project" value="UniProtKB-KW"/>
</dbReference>
<dbReference type="InterPro" id="IPR050121">
    <property type="entry name" value="Cytochrome_P450_monoxygenase"/>
</dbReference>